<feature type="compositionally biased region" description="Basic and acidic residues" evidence="1">
    <location>
        <begin position="94"/>
        <end position="103"/>
    </location>
</feature>
<dbReference type="InterPro" id="IPR032612">
    <property type="entry name" value="DUF4890"/>
</dbReference>
<reference evidence="5 6" key="1">
    <citation type="submission" date="2018-08" db="EMBL/GenBank/DDBJ databases">
        <title>A genome reference for cultivated species of the human gut microbiota.</title>
        <authorList>
            <person name="Zou Y."/>
            <person name="Xue W."/>
            <person name="Luo G."/>
        </authorList>
    </citation>
    <scope>NUCLEOTIDE SEQUENCE [LARGE SCALE GENOMIC DNA]</scope>
    <source>
        <strain evidence="4 6">AM27-46</strain>
        <strain evidence="3 5">TF08-13</strain>
    </source>
</reference>
<organism evidence="3 5">
    <name type="scientific">Bacteroides uniformis</name>
    <dbReference type="NCBI Taxonomy" id="820"/>
    <lineage>
        <taxon>Bacteria</taxon>
        <taxon>Pseudomonadati</taxon>
        <taxon>Bacteroidota</taxon>
        <taxon>Bacteroidia</taxon>
        <taxon>Bacteroidales</taxon>
        <taxon>Bacteroidaceae</taxon>
        <taxon>Bacteroides</taxon>
    </lineage>
</organism>
<dbReference type="Proteomes" id="UP000260795">
    <property type="component" value="Unassembled WGS sequence"/>
</dbReference>
<protein>
    <submittedName>
        <fullName evidence="3">DUF4890 domain-containing protein</fullName>
    </submittedName>
</protein>
<evidence type="ECO:0000256" key="1">
    <source>
        <dbReference type="SAM" id="MobiDB-lite"/>
    </source>
</evidence>
<evidence type="ECO:0000313" key="3">
    <source>
        <dbReference type="EMBL" id="RGL15740.1"/>
    </source>
</evidence>
<evidence type="ECO:0000313" key="6">
    <source>
        <dbReference type="Proteomes" id="UP000284640"/>
    </source>
</evidence>
<feature type="compositionally biased region" description="Basic and acidic residues" evidence="1">
    <location>
        <begin position="112"/>
        <end position="121"/>
    </location>
</feature>
<sequence>MMKRIVLIWMAAFLMGGMVMAQHARRSDKMPDSKVRAERMTERMVKEYSLNDTQKQQLLEANLTLADKMGDMPMHRRPDRRKGKNRNDSCCCAHADRPHAKADKHPKRDGKRRQLTDEQRAARTAYDSQLQKIMTEEQYAAYSKKVQDRKAKMESKRK</sequence>
<evidence type="ECO:0000256" key="2">
    <source>
        <dbReference type="SAM" id="SignalP"/>
    </source>
</evidence>
<dbReference type="EMBL" id="QSRK01000006">
    <property type="protein sequence ID" value="RGL15740.1"/>
    <property type="molecule type" value="Genomic_DNA"/>
</dbReference>
<dbReference type="EMBL" id="QSKL01000002">
    <property type="protein sequence ID" value="RHE61253.1"/>
    <property type="molecule type" value="Genomic_DNA"/>
</dbReference>
<comment type="caution">
    <text evidence="3">The sequence shown here is derived from an EMBL/GenBank/DDBJ whole genome shotgun (WGS) entry which is preliminary data.</text>
</comment>
<dbReference type="Pfam" id="PF16231">
    <property type="entry name" value="DUF4890"/>
    <property type="match status" value="1"/>
</dbReference>
<dbReference type="Proteomes" id="UP000284640">
    <property type="component" value="Unassembled WGS sequence"/>
</dbReference>
<evidence type="ECO:0000313" key="5">
    <source>
        <dbReference type="Proteomes" id="UP000260795"/>
    </source>
</evidence>
<feature type="chain" id="PRO_5036080915" evidence="2">
    <location>
        <begin position="22"/>
        <end position="158"/>
    </location>
</feature>
<feature type="region of interest" description="Disordered" evidence="1">
    <location>
        <begin position="65"/>
        <end position="133"/>
    </location>
</feature>
<accession>A0A3E4R744</accession>
<dbReference type="AlphaFoldDB" id="A0A3E4R744"/>
<gene>
    <name evidence="4" type="ORF">DW729_03205</name>
    <name evidence="3" type="ORF">DXC80_05625</name>
</gene>
<proteinExistence type="predicted"/>
<keyword evidence="2" id="KW-0732">Signal</keyword>
<feature type="signal peptide" evidence="2">
    <location>
        <begin position="1"/>
        <end position="21"/>
    </location>
</feature>
<name>A0A3E4R744_BACUN</name>
<evidence type="ECO:0000313" key="4">
    <source>
        <dbReference type="EMBL" id="RHE61253.1"/>
    </source>
</evidence>